<sequence length="252" mass="27867">MTFAGWRPTTAQSEPDDNPQDVKPEEEAEHEHPPLKMDEENIRSPLPSISAVSSAPDIFARAKREPAPSPHIQSPVRHVNQSPRFPLSSHKFSDMETDDDEFPPPFTRLPGLDVFSQKTMPSLKRLQPKKLTSGLSRVFQSMDVDDSDHSPSTSGSSPQLPTPGPSSRSHLPTPSFMKPSRSGLATGDMFSPRRSIVGDGNGSIDYASSPIRVSKYEEDEDDDQSSLIRRSYVFRGKKISAMLDHSVWNAKG</sequence>
<gene>
    <name evidence="1" type="ORF">BDY19DRAFT_634764</name>
</gene>
<dbReference type="Proteomes" id="UP001055072">
    <property type="component" value="Unassembled WGS sequence"/>
</dbReference>
<reference evidence="1" key="1">
    <citation type="journal article" date="2021" name="Environ. Microbiol.">
        <title>Gene family expansions and transcriptome signatures uncover fungal adaptations to wood decay.</title>
        <authorList>
            <person name="Hage H."/>
            <person name="Miyauchi S."/>
            <person name="Viragh M."/>
            <person name="Drula E."/>
            <person name="Min B."/>
            <person name="Chaduli D."/>
            <person name="Navarro D."/>
            <person name="Favel A."/>
            <person name="Norest M."/>
            <person name="Lesage-Meessen L."/>
            <person name="Balint B."/>
            <person name="Merenyi Z."/>
            <person name="de Eugenio L."/>
            <person name="Morin E."/>
            <person name="Martinez A.T."/>
            <person name="Baldrian P."/>
            <person name="Stursova M."/>
            <person name="Martinez M.J."/>
            <person name="Novotny C."/>
            <person name="Magnuson J.K."/>
            <person name="Spatafora J.W."/>
            <person name="Maurice S."/>
            <person name="Pangilinan J."/>
            <person name="Andreopoulos W."/>
            <person name="LaButti K."/>
            <person name="Hundley H."/>
            <person name="Na H."/>
            <person name="Kuo A."/>
            <person name="Barry K."/>
            <person name="Lipzen A."/>
            <person name="Henrissat B."/>
            <person name="Riley R."/>
            <person name="Ahrendt S."/>
            <person name="Nagy L.G."/>
            <person name="Grigoriev I.V."/>
            <person name="Martin F."/>
            <person name="Rosso M.N."/>
        </authorList>
    </citation>
    <scope>NUCLEOTIDE SEQUENCE</scope>
    <source>
        <strain evidence="1">CBS 384.51</strain>
    </source>
</reference>
<accession>A0ACB8UB70</accession>
<protein>
    <submittedName>
        <fullName evidence="1">Uncharacterized protein</fullName>
    </submittedName>
</protein>
<keyword evidence="2" id="KW-1185">Reference proteome</keyword>
<evidence type="ECO:0000313" key="1">
    <source>
        <dbReference type="EMBL" id="KAI0091592.1"/>
    </source>
</evidence>
<dbReference type="EMBL" id="MU274905">
    <property type="protein sequence ID" value="KAI0091592.1"/>
    <property type="molecule type" value="Genomic_DNA"/>
</dbReference>
<comment type="caution">
    <text evidence="1">The sequence shown here is derived from an EMBL/GenBank/DDBJ whole genome shotgun (WGS) entry which is preliminary data.</text>
</comment>
<name>A0ACB8UB70_9APHY</name>
<organism evidence="1 2">
    <name type="scientific">Irpex rosettiformis</name>
    <dbReference type="NCBI Taxonomy" id="378272"/>
    <lineage>
        <taxon>Eukaryota</taxon>
        <taxon>Fungi</taxon>
        <taxon>Dikarya</taxon>
        <taxon>Basidiomycota</taxon>
        <taxon>Agaricomycotina</taxon>
        <taxon>Agaricomycetes</taxon>
        <taxon>Polyporales</taxon>
        <taxon>Irpicaceae</taxon>
        <taxon>Irpex</taxon>
    </lineage>
</organism>
<evidence type="ECO:0000313" key="2">
    <source>
        <dbReference type="Proteomes" id="UP001055072"/>
    </source>
</evidence>
<proteinExistence type="predicted"/>